<feature type="domain" description="F-box protein AT5G49610-like beta-propeller" evidence="1">
    <location>
        <begin position="112"/>
        <end position="380"/>
    </location>
</feature>
<proteinExistence type="predicted"/>
<dbReference type="SUPFAM" id="SSF81383">
    <property type="entry name" value="F-box domain"/>
    <property type="match status" value="1"/>
</dbReference>
<dbReference type="Gramene" id="TVU32409">
    <property type="protein sequence ID" value="TVU32409"/>
    <property type="gene ID" value="EJB05_24139"/>
</dbReference>
<comment type="caution">
    <text evidence="2">The sequence shown here is derived from an EMBL/GenBank/DDBJ whole genome shotgun (WGS) entry which is preliminary data.</text>
</comment>
<name>A0A5J9V8E0_9POAL</name>
<protein>
    <recommendedName>
        <fullName evidence="1">F-box protein AT5G49610-like beta-propeller domain-containing protein</fullName>
    </recommendedName>
</protein>
<accession>A0A5J9V8E0</accession>
<dbReference type="AlphaFoldDB" id="A0A5J9V8E0"/>
<evidence type="ECO:0000259" key="1">
    <source>
        <dbReference type="Pfam" id="PF23635"/>
    </source>
</evidence>
<reference evidence="2 3" key="1">
    <citation type="journal article" date="2019" name="Sci. Rep.">
        <title>A high-quality genome of Eragrostis curvula grass provides insights into Poaceae evolution and supports new strategies to enhance forage quality.</title>
        <authorList>
            <person name="Carballo J."/>
            <person name="Santos B.A.C.M."/>
            <person name="Zappacosta D."/>
            <person name="Garbus I."/>
            <person name="Selva J.P."/>
            <person name="Gallo C.A."/>
            <person name="Diaz A."/>
            <person name="Albertini E."/>
            <person name="Caccamo M."/>
            <person name="Echenique V."/>
        </authorList>
    </citation>
    <scope>NUCLEOTIDE SEQUENCE [LARGE SCALE GENOMIC DNA]</scope>
    <source>
        <strain evidence="3">cv. Victoria</strain>
        <tissue evidence="2">Leaf</tissue>
    </source>
</reference>
<dbReference type="InterPro" id="IPR036047">
    <property type="entry name" value="F-box-like_dom_sf"/>
</dbReference>
<evidence type="ECO:0000313" key="3">
    <source>
        <dbReference type="Proteomes" id="UP000324897"/>
    </source>
</evidence>
<dbReference type="EMBL" id="RWGY01000011">
    <property type="protein sequence ID" value="TVU32409.1"/>
    <property type="molecule type" value="Genomic_DNA"/>
</dbReference>
<evidence type="ECO:0000313" key="2">
    <source>
        <dbReference type="EMBL" id="TVU32409.1"/>
    </source>
</evidence>
<dbReference type="OrthoDB" id="10490810at2759"/>
<organism evidence="2 3">
    <name type="scientific">Eragrostis curvula</name>
    <name type="common">weeping love grass</name>
    <dbReference type="NCBI Taxonomy" id="38414"/>
    <lineage>
        <taxon>Eukaryota</taxon>
        <taxon>Viridiplantae</taxon>
        <taxon>Streptophyta</taxon>
        <taxon>Embryophyta</taxon>
        <taxon>Tracheophyta</taxon>
        <taxon>Spermatophyta</taxon>
        <taxon>Magnoliopsida</taxon>
        <taxon>Liliopsida</taxon>
        <taxon>Poales</taxon>
        <taxon>Poaceae</taxon>
        <taxon>PACMAD clade</taxon>
        <taxon>Chloridoideae</taxon>
        <taxon>Eragrostideae</taxon>
        <taxon>Eragrostidinae</taxon>
        <taxon>Eragrostis</taxon>
    </lineage>
</organism>
<dbReference type="Proteomes" id="UP000324897">
    <property type="component" value="Chromosome 1"/>
</dbReference>
<feature type="non-terminal residue" evidence="2">
    <location>
        <position position="1"/>
    </location>
</feature>
<dbReference type="Pfam" id="PF23635">
    <property type="entry name" value="Beta-prop_AT5G49610-like"/>
    <property type="match status" value="1"/>
</dbReference>
<dbReference type="PANTHER" id="PTHR33207">
    <property type="entry name" value="F-BOX DOMAIN CONTAINING PROTEIN-RELATED"/>
    <property type="match status" value="1"/>
</dbReference>
<keyword evidence="3" id="KW-1185">Reference proteome</keyword>
<dbReference type="InterPro" id="IPR056594">
    <property type="entry name" value="AT5G49610-like_b-prop"/>
</dbReference>
<sequence length="391" mass="43798">MAAAAAMSLVLGDDNLLGEILLRLAFPTYLVRAAVACKRWLRVASSPAFLRHFRSVHPPRLLGFYANGGLCRPSEFWPARHPPELASAVRRAASVFDAFPCGRWLYVMRSREDGCLLVSLTVSSSFIDAVFSPLLYPGRDGVILPSSSLAARKSGIHCSCSSFVLLPEHSNDGLQGLKLLQIFRDGKPRATVRINVFQNGEWGLHTSVVTKLLENSILEVMENGNKVYITTKANIFVWDLVSSTCSVIDYPDEFHRGFDMGLLWKVNDSGVYLIKVIDESQLRIWLHRTVNGNLGDWVSMDTICLNTVFTGFGMPVGSFKLRYAGENPGFVLLEIECGFFCFNIHSKTLEKLFQMPPRVGRVEPWFASFCPLTMIWPPRFPTMKEGHDLQE</sequence>
<gene>
    <name evidence="2" type="ORF">EJB05_24139</name>
</gene>